<accession>A0A8X8YJN7</accession>
<gene>
    <name evidence="7" type="ORF">SASPL_108906</name>
</gene>
<organism evidence="7">
    <name type="scientific">Salvia splendens</name>
    <name type="common">Scarlet sage</name>
    <dbReference type="NCBI Taxonomy" id="180675"/>
    <lineage>
        <taxon>Eukaryota</taxon>
        <taxon>Viridiplantae</taxon>
        <taxon>Streptophyta</taxon>
        <taxon>Embryophyta</taxon>
        <taxon>Tracheophyta</taxon>
        <taxon>Spermatophyta</taxon>
        <taxon>Magnoliopsida</taxon>
        <taxon>eudicotyledons</taxon>
        <taxon>Gunneridae</taxon>
        <taxon>Pentapetalae</taxon>
        <taxon>asterids</taxon>
        <taxon>lamiids</taxon>
        <taxon>Lamiales</taxon>
        <taxon>Lamiaceae</taxon>
        <taxon>Nepetoideae</taxon>
        <taxon>Mentheae</taxon>
        <taxon>Salviinae</taxon>
        <taxon>Salvia</taxon>
        <taxon>Salvia subgen. Calosphace</taxon>
        <taxon>core Calosphace</taxon>
    </lineage>
</organism>
<name>A0A8X8YJN7_SALSN</name>
<keyword evidence="4 6" id="KW-1133">Transmembrane helix</keyword>
<proteinExistence type="inferred from homology"/>
<reference evidence="7" key="2">
    <citation type="submission" date="2020-08" db="EMBL/GenBank/DDBJ databases">
        <title>Plant Genome Project.</title>
        <authorList>
            <person name="Zhang R.-G."/>
        </authorList>
    </citation>
    <scope>NUCLEOTIDE SEQUENCE</scope>
    <source>
        <strain evidence="7">Huo1</strain>
        <tissue evidence="7">Leaf</tissue>
    </source>
</reference>
<feature type="transmembrane region" description="Helical" evidence="6">
    <location>
        <begin position="71"/>
        <end position="87"/>
    </location>
</feature>
<keyword evidence="3 6" id="KW-0812">Transmembrane</keyword>
<evidence type="ECO:0000256" key="2">
    <source>
        <dbReference type="ARBA" id="ARBA00008572"/>
    </source>
</evidence>
<sequence length="213" mass="22966">MMSKYKHIDIVKVVVSDKGSPSSLEEQSHSLVSDLYVPTSLAKDELAVGVETILQTCHKGCLPKGYNENELIAVVVVLLMTIVICYSTKHSSWVNMSLTALHIMFIAFVIAMGFWRGKLINFTEPSDPKNAGGFFPFRASGVFNGAAMVYMSYIGYGVINHGGGGGESREEHSDRSDGVDDNGDSIILLDGCNDVDASAIRFDRCGSAIFGGV</sequence>
<reference evidence="7" key="1">
    <citation type="submission" date="2018-01" db="EMBL/GenBank/DDBJ databases">
        <authorList>
            <person name="Mao J.F."/>
        </authorList>
    </citation>
    <scope>NUCLEOTIDE SEQUENCE</scope>
    <source>
        <strain evidence="7">Huo1</strain>
        <tissue evidence="7">Leaf</tissue>
    </source>
</reference>
<evidence type="ECO:0000313" key="8">
    <source>
        <dbReference type="Proteomes" id="UP000298416"/>
    </source>
</evidence>
<evidence type="ECO:0000256" key="1">
    <source>
        <dbReference type="ARBA" id="ARBA00004141"/>
    </source>
</evidence>
<comment type="subcellular location">
    <subcellularLocation>
        <location evidence="1">Membrane</location>
        <topology evidence="1">Multi-pass membrane protein</topology>
    </subcellularLocation>
</comment>
<keyword evidence="5 6" id="KW-0472">Membrane</keyword>
<dbReference type="EMBL" id="PNBA02000003">
    <property type="protein sequence ID" value="KAG6430833.1"/>
    <property type="molecule type" value="Genomic_DNA"/>
</dbReference>
<feature type="transmembrane region" description="Helical" evidence="6">
    <location>
        <begin position="135"/>
        <end position="159"/>
    </location>
</feature>
<dbReference type="PANTHER" id="PTHR43243">
    <property type="entry name" value="INNER MEMBRANE TRANSPORTER YGJI-RELATED"/>
    <property type="match status" value="1"/>
</dbReference>
<comment type="caution">
    <text evidence="7">The sequence shown here is derived from an EMBL/GenBank/DDBJ whole genome shotgun (WGS) entry which is preliminary data.</text>
</comment>
<dbReference type="Gene3D" id="1.20.1740.10">
    <property type="entry name" value="Amino acid/polyamine transporter I"/>
    <property type="match status" value="1"/>
</dbReference>
<dbReference type="InterPro" id="IPR002293">
    <property type="entry name" value="AA/rel_permease1"/>
</dbReference>
<keyword evidence="8" id="KW-1185">Reference proteome</keyword>
<dbReference type="AlphaFoldDB" id="A0A8X8YJN7"/>
<dbReference type="PANTHER" id="PTHR43243:SF41">
    <property type="entry name" value="CATIONIC AMINO ACID TRANSPORTER 7, CHLOROPLASTIC"/>
    <property type="match status" value="1"/>
</dbReference>
<dbReference type="GO" id="GO:0005886">
    <property type="term" value="C:plasma membrane"/>
    <property type="evidence" value="ECO:0007669"/>
    <property type="project" value="TreeGrafter"/>
</dbReference>
<evidence type="ECO:0000256" key="4">
    <source>
        <dbReference type="ARBA" id="ARBA00022989"/>
    </source>
</evidence>
<dbReference type="Proteomes" id="UP000298416">
    <property type="component" value="Unassembled WGS sequence"/>
</dbReference>
<protein>
    <submittedName>
        <fullName evidence="7">Uncharacterized protein</fullName>
    </submittedName>
</protein>
<dbReference type="Pfam" id="PF13520">
    <property type="entry name" value="AA_permease_2"/>
    <property type="match status" value="1"/>
</dbReference>
<evidence type="ECO:0000256" key="5">
    <source>
        <dbReference type="ARBA" id="ARBA00023136"/>
    </source>
</evidence>
<comment type="similarity">
    <text evidence="2">Belongs to the amino acid-polyamine-organocation (APC) superfamily. Cationic amino acid transporter (CAT) (TC 2.A.3.3) family.</text>
</comment>
<dbReference type="GO" id="GO:0015171">
    <property type="term" value="F:amino acid transmembrane transporter activity"/>
    <property type="evidence" value="ECO:0007669"/>
    <property type="project" value="TreeGrafter"/>
</dbReference>
<evidence type="ECO:0000256" key="6">
    <source>
        <dbReference type="SAM" id="Phobius"/>
    </source>
</evidence>
<evidence type="ECO:0000313" key="7">
    <source>
        <dbReference type="EMBL" id="KAG6430833.1"/>
    </source>
</evidence>
<feature type="transmembrane region" description="Helical" evidence="6">
    <location>
        <begin position="94"/>
        <end position="115"/>
    </location>
</feature>
<evidence type="ECO:0000256" key="3">
    <source>
        <dbReference type="ARBA" id="ARBA00022692"/>
    </source>
</evidence>